<dbReference type="Proteomes" id="UP000199050">
    <property type="component" value="Unassembled WGS sequence"/>
</dbReference>
<evidence type="ECO:0000256" key="1">
    <source>
        <dbReference type="ARBA" id="ARBA00022801"/>
    </source>
</evidence>
<dbReference type="InterPro" id="IPR036028">
    <property type="entry name" value="SH3-like_dom_sf"/>
</dbReference>
<feature type="domain" description="SH3b" evidence="4">
    <location>
        <begin position="113"/>
        <end position="176"/>
    </location>
</feature>
<gene>
    <name evidence="5" type="ORF">SAMN05216192_111136</name>
</gene>
<dbReference type="GO" id="GO:0008745">
    <property type="term" value="F:N-acetylmuramoyl-L-alanine amidase activity"/>
    <property type="evidence" value="ECO:0007669"/>
    <property type="project" value="InterPro"/>
</dbReference>
<keyword evidence="6" id="KW-1185">Reference proteome</keyword>
<keyword evidence="1" id="KW-0378">Hydrolase</keyword>
<name>A0A1G8QTW7_9BACL</name>
<protein>
    <submittedName>
        <fullName evidence="5">N-acetylmuramoyl-L-alanine amidase</fullName>
    </submittedName>
</protein>
<dbReference type="GO" id="GO:0030288">
    <property type="term" value="C:outer membrane-bounded periplasmic space"/>
    <property type="evidence" value="ECO:0007669"/>
    <property type="project" value="TreeGrafter"/>
</dbReference>
<dbReference type="InterPro" id="IPR003646">
    <property type="entry name" value="SH3-like_bac-type"/>
</dbReference>
<feature type="chain" id="PRO_5039274087" evidence="3">
    <location>
        <begin position="26"/>
        <end position="375"/>
    </location>
</feature>
<dbReference type="Gene3D" id="3.40.630.40">
    <property type="entry name" value="Zn-dependent exopeptidases"/>
    <property type="match status" value="1"/>
</dbReference>
<dbReference type="STRING" id="1174501.SAMN05216192_111136"/>
<dbReference type="SMART" id="SM00287">
    <property type="entry name" value="SH3b"/>
    <property type="match status" value="2"/>
</dbReference>
<dbReference type="Pfam" id="PF08239">
    <property type="entry name" value="SH3_3"/>
    <property type="match status" value="2"/>
</dbReference>
<keyword evidence="3" id="KW-0732">Signal</keyword>
<evidence type="ECO:0000313" key="6">
    <source>
        <dbReference type="Proteomes" id="UP000199050"/>
    </source>
</evidence>
<organism evidence="5 6">
    <name type="scientific">Paenibacillus typhae</name>
    <dbReference type="NCBI Taxonomy" id="1174501"/>
    <lineage>
        <taxon>Bacteria</taxon>
        <taxon>Bacillati</taxon>
        <taxon>Bacillota</taxon>
        <taxon>Bacilli</taxon>
        <taxon>Bacillales</taxon>
        <taxon>Paenibacillaceae</taxon>
        <taxon>Paenibacillus</taxon>
    </lineage>
</organism>
<dbReference type="GO" id="GO:0009253">
    <property type="term" value="P:peptidoglycan catabolic process"/>
    <property type="evidence" value="ECO:0007669"/>
    <property type="project" value="InterPro"/>
</dbReference>
<dbReference type="SUPFAM" id="SSF50044">
    <property type="entry name" value="SH3-domain"/>
    <property type="match status" value="1"/>
</dbReference>
<dbReference type="PANTHER" id="PTHR30404:SF0">
    <property type="entry name" value="N-ACETYLMURAMOYL-L-ALANINE AMIDASE AMIC"/>
    <property type="match status" value="1"/>
</dbReference>
<dbReference type="InterPro" id="IPR050695">
    <property type="entry name" value="N-acetylmuramoyl_amidase_3"/>
</dbReference>
<dbReference type="EMBL" id="FNDX01000011">
    <property type="protein sequence ID" value="SDJ08194.1"/>
    <property type="molecule type" value="Genomic_DNA"/>
</dbReference>
<dbReference type="Pfam" id="PF01520">
    <property type="entry name" value="Amidase_3"/>
    <property type="match status" value="1"/>
</dbReference>
<feature type="domain" description="SH3b" evidence="4">
    <location>
        <begin position="30"/>
        <end position="92"/>
    </location>
</feature>
<proteinExistence type="predicted"/>
<keyword evidence="2" id="KW-0961">Cell wall biogenesis/degradation</keyword>
<dbReference type="AlphaFoldDB" id="A0A1G8QTW7"/>
<evidence type="ECO:0000256" key="3">
    <source>
        <dbReference type="SAM" id="SignalP"/>
    </source>
</evidence>
<accession>A0A1G8QTW7</accession>
<evidence type="ECO:0000259" key="4">
    <source>
        <dbReference type="PROSITE" id="PS51781"/>
    </source>
</evidence>
<dbReference type="InterPro" id="IPR002508">
    <property type="entry name" value="MurNAc-LAA_cat"/>
</dbReference>
<dbReference type="Gene3D" id="2.30.30.40">
    <property type="entry name" value="SH3 Domains"/>
    <property type="match status" value="2"/>
</dbReference>
<dbReference type="OrthoDB" id="9806267at2"/>
<dbReference type="GO" id="GO:0071555">
    <property type="term" value="P:cell wall organization"/>
    <property type="evidence" value="ECO:0007669"/>
    <property type="project" value="UniProtKB-KW"/>
</dbReference>
<dbReference type="PANTHER" id="PTHR30404">
    <property type="entry name" value="N-ACETYLMURAMOYL-L-ALANINE AMIDASE"/>
    <property type="match status" value="1"/>
</dbReference>
<dbReference type="CDD" id="cd02696">
    <property type="entry name" value="MurNAc-LAA"/>
    <property type="match status" value="1"/>
</dbReference>
<evidence type="ECO:0000256" key="2">
    <source>
        <dbReference type="ARBA" id="ARBA00023316"/>
    </source>
</evidence>
<dbReference type="PROSITE" id="PS51781">
    <property type="entry name" value="SH3B"/>
    <property type="match status" value="2"/>
</dbReference>
<dbReference type="RefSeq" id="WP_090714531.1">
    <property type="nucleotide sequence ID" value="NZ_CBCSKY010000009.1"/>
</dbReference>
<dbReference type="SUPFAM" id="SSF53187">
    <property type="entry name" value="Zn-dependent exopeptidases"/>
    <property type="match status" value="1"/>
</dbReference>
<sequence>MIKSIHKAILLAGIATGALLTGSQADALASYTAKVYASSLTVRSEPAAGASAVGSLKNGATVTVTDEQHGWMKVRSGSLTGWVAGYYLKKTEGSSASSAASSSVSQAKSSTGSGTAIVTADSLRIRGGPGTGYAVTGSLKANDKVTILARQDGWARIRTSAGEVGWVSGQYLSAGGSSSGVTTASAASTSSKSASRIGSKLIVIDAGHGGSDPGMLGTTYNTMEKDLTLQTAFYVRDYLTAKGAEVRMTRTTASQKPTLARRVQIGHSAGADAFVSIHYNSSPKNVSGTLTFFYSESDDLRLARAIENRLGQGIGLKSNGLSYGNYHILRENRLPAALVELGFLSNPYDEAIVRTSSYQKKAAKAIADGLADYFK</sequence>
<evidence type="ECO:0000313" key="5">
    <source>
        <dbReference type="EMBL" id="SDJ08194.1"/>
    </source>
</evidence>
<feature type="signal peptide" evidence="3">
    <location>
        <begin position="1"/>
        <end position="25"/>
    </location>
</feature>
<reference evidence="6" key="1">
    <citation type="submission" date="2016-10" db="EMBL/GenBank/DDBJ databases">
        <authorList>
            <person name="Varghese N."/>
            <person name="Submissions S."/>
        </authorList>
    </citation>
    <scope>NUCLEOTIDE SEQUENCE [LARGE SCALE GENOMIC DNA]</scope>
    <source>
        <strain evidence="6">CGMCC 1.11012</strain>
    </source>
</reference>
<dbReference type="SMART" id="SM00646">
    <property type="entry name" value="Ami_3"/>
    <property type="match status" value="1"/>
</dbReference>